<dbReference type="InterPro" id="IPR051681">
    <property type="entry name" value="Ser/Thr_Kinases-Pseudokinases"/>
</dbReference>
<dbReference type="EMBL" id="JARQWQ010000014">
    <property type="protein sequence ID" value="KAK2567394.1"/>
    <property type="molecule type" value="Genomic_DNA"/>
</dbReference>
<feature type="binding site" evidence="1">
    <location>
        <position position="45"/>
    </location>
    <ligand>
        <name>ATP</name>
        <dbReference type="ChEBI" id="CHEBI:30616"/>
    </ligand>
</feature>
<dbReference type="SMART" id="SM00219">
    <property type="entry name" value="TyrKc"/>
    <property type="match status" value="1"/>
</dbReference>
<dbReference type="InterPro" id="IPR027417">
    <property type="entry name" value="P-loop_NTPase"/>
</dbReference>
<comment type="caution">
    <text evidence="3">The sequence shown here is derived from an EMBL/GenBank/DDBJ whole genome shotgun (WGS) entry which is preliminary data.</text>
</comment>
<dbReference type="PANTHER" id="PTHR44329">
    <property type="entry name" value="SERINE/THREONINE-PROTEIN KINASE TNNI3K-RELATED"/>
    <property type="match status" value="1"/>
</dbReference>
<dbReference type="SMART" id="SM00174">
    <property type="entry name" value="RHO"/>
    <property type="match status" value="1"/>
</dbReference>
<dbReference type="SMART" id="SM00176">
    <property type="entry name" value="RAN"/>
    <property type="match status" value="1"/>
</dbReference>
<dbReference type="SUPFAM" id="SSF52540">
    <property type="entry name" value="P-loop containing nucleoside triphosphate hydrolases"/>
    <property type="match status" value="1"/>
</dbReference>
<dbReference type="GO" id="GO:0003924">
    <property type="term" value="F:GTPase activity"/>
    <property type="evidence" value="ECO:0007669"/>
    <property type="project" value="InterPro"/>
</dbReference>
<dbReference type="SMART" id="SM00173">
    <property type="entry name" value="RAS"/>
    <property type="match status" value="1"/>
</dbReference>
<reference evidence="3" key="2">
    <citation type="journal article" date="2023" name="Science">
        <title>Genomic signatures of disease resistance in endangered staghorn corals.</title>
        <authorList>
            <person name="Vollmer S.V."/>
            <person name="Selwyn J.D."/>
            <person name="Despard B.A."/>
            <person name="Roesel C.L."/>
        </authorList>
    </citation>
    <scope>NUCLEOTIDE SEQUENCE</scope>
    <source>
        <strain evidence="3">K2</strain>
    </source>
</reference>
<dbReference type="PROSITE" id="PS00107">
    <property type="entry name" value="PROTEIN_KINASE_ATP"/>
    <property type="match status" value="1"/>
</dbReference>
<sequence length="531" mass="60090">MTSTSTPEDSLQSHVKGLEFLKEIGKGSYGIVYRAKWNGEEVAAKRFHPILFENGVCQESMRDFQREREVLEATDHPNIVKLKTVLLPEGVPPIIITELLHCDLEKYIRVSKTSPKVSEKNLIRIATDVIKGLEYMHGLDPPIVHRDLATKNILLTVHGNAKIADFGVSKAFSAGRDMYASSLPGTPVYAAPETYPAMNQYQIVGAAMYGPKVDVFSFGAVLLCMIVGHEPRVRPLSPITKGNYPLLRVYQDGVIIEHERRKMDIAEMGEHSLKELVVACLQNDSKLRPEVSKIKDGLKKHTWRLVQRCDHCGSNKIPIERVARCSVHDYKFKLLFIGDMAVGKSCLFNRFLNPEYKVAMSTTTVSIEMDRLSIKYGSKFLDLEVIDTAGQEQYFAIQAMYFRRVHGIFLVCDVTNHVSFQHIPRWLKMAQTYCTEENTFIILIGNKIDQVADRQVSSEEGHSIARSQGLTFVEASAFHEESIEEMLWRMIQLLTNAVDMGLIKSELPKLTDRVKLEKPPKKSNCSKCKKQ</sequence>
<dbReference type="InterPro" id="IPR008266">
    <property type="entry name" value="Tyr_kinase_AS"/>
</dbReference>
<dbReference type="InterPro" id="IPR005225">
    <property type="entry name" value="Small_GTP-bd"/>
</dbReference>
<dbReference type="GO" id="GO:0005525">
    <property type="term" value="F:GTP binding"/>
    <property type="evidence" value="ECO:0007669"/>
    <property type="project" value="InterPro"/>
</dbReference>
<dbReference type="PROSITE" id="PS51419">
    <property type="entry name" value="RAB"/>
    <property type="match status" value="1"/>
</dbReference>
<dbReference type="PROSITE" id="PS51421">
    <property type="entry name" value="RAS"/>
    <property type="match status" value="1"/>
</dbReference>
<keyword evidence="4" id="KW-1185">Reference proteome</keyword>
<proteinExistence type="predicted"/>
<dbReference type="InterPro" id="IPR011009">
    <property type="entry name" value="Kinase-like_dom_sf"/>
</dbReference>
<feature type="domain" description="Protein kinase" evidence="2">
    <location>
        <begin position="18"/>
        <end position="304"/>
    </location>
</feature>
<dbReference type="PROSITE" id="PS00109">
    <property type="entry name" value="PROTEIN_KINASE_TYR"/>
    <property type="match status" value="1"/>
</dbReference>
<dbReference type="GO" id="GO:0004674">
    <property type="term" value="F:protein serine/threonine kinase activity"/>
    <property type="evidence" value="ECO:0007669"/>
    <property type="project" value="TreeGrafter"/>
</dbReference>
<evidence type="ECO:0000313" key="3">
    <source>
        <dbReference type="EMBL" id="KAK2567394.1"/>
    </source>
</evidence>
<dbReference type="NCBIfam" id="TIGR00231">
    <property type="entry name" value="small_GTP"/>
    <property type="match status" value="1"/>
</dbReference>
<organism evidence="3 4">
    <name type="scientific">Acropora cervicornis</name>
    <name type="common">Staghorn coral</name>
    <dbReference type="NCBI Taxonomy" id="6130"/>
    <lineage>
        <taxon>Eukaryota</taxon>
        <taxon>Metazoa</taxon>
        <taxon>Cnidaria</taxon>
        <taxon>Anthozoa</taxon>
        <taxon>Hexacorallia</taxon>
        <taxon>Scleractinia</taxon>
        <taxon>Astrocoeniina</taxon>
        <taxon>Acroporidae</taxon>
        <taxon>Acropora</taxon>
    </lineage>
</organism>
<accession>A0AAD9VAP6</accession>
<dbReference type="InterPro" id="IPR017441">
    <property type="entry name" value="Protein_kinase_ATP_BS"/>
</dbReference>
<dbReference type="Gene3D" id="1.10.510.10">
    <property type="entry name" value="Transferase(Phosphotransferase) domain 1"/>
    <property type="match status" value="1"/>
</dbReference>
<dbReference type="CDD" id="cd00154">
    <property type="entry name" value="Rab"/>
    <property type="match status" value="1"/>
</dbReference>
<keyword evidence="1" id="KW-0547">Nucleotide-binding</keyword>
<gene>
    <name evidence="3" type="ORF">P5673_008199</name>
</gene>
<reference evidence="3" key="1">
    <citation type="journal article" date="2023" name="G3 (Bethesda)">
        <title>Whole genome assembly and annotation of the endangered Caribbean coral Acropora cervicornis.</title>
        <authorList>
            <person name="Selwyn J.D."/>
            <person name="Vollmer S.V."/>
        </authorList>
    </citation>
    <scope>NUCLEOTIDE SEQUENCE</scope>
    <source>
        <strain evidence="3">K2</strain>
    </source>
</reference>
<dbReference type="InterPro" id="IPR001806">
    <property type="entry name" value="Small_GTPase"/>
</dbReference>
<dbReference type="Pfam" id="PF00069">
    <property type="entry name" value="Pkinase"/>
    <property type="match status" value="1"/>
</dbReference>
<dbReference type="Pfam" id="PF00071">
    <property type="entry name" value="Ras"/>
    <property type="match status" value="1"/>
</dbReference>
<dbReference type="PRINTS" id="PR00449">
    <property type="entry name" value="RASTRNSFRMNG"/>
</dbReference>
<dbReference type="SMART" id="SM00175">
    <property type="entry name" value="RAB"/>
    <property type="match status" value="1"/>
</dbReference>
<dbReference type="GO" id="GO:0005524">
    <property type="term" value="F:ATP binding"/>
    <property type="evidence" value="ECO:0007669"/>
    <property type="project" value="UniProtKB-UniRule"/>
</dbReference>
<name>A0AAD9VAP6_ACRCE</name>
<dbReference type="PROSITE" id="PS50011">
    <property type="entry name" value="PROTEIN_KINASE_DOM"/>
    <property type="match status" value="1"/>
</dbReference>
<dbReference type="InterPro" id="IPR020635">
    <property type="entry name" value="Tyr_kinase_cat_dom"/>
</dbReference>
<dbReference type="GO" id="GO:0004713">
    <property type="term" value="F:protein tyrosine kinase activity"/>
    <property type="evidence" value="ECO:0007669"/>
    <property type="project" value="InterPro"/>
</dbReference>
<evidence type="ECO:0000259" key="2">
    <source>
        <dbReference type="PROSITE" id="PS50011"/>
    </source>
</evidence>
<dbReference type="InterPro" id="IPR000719">
    <property type="entry name" value="Prot_kinase_dom"/>
</dbReference>
<dbReference type="Gene3D" id="3.30.200.20">
    <property type="entry name" value="Phosphorylase Kinase, domain 1"/>
    <property type="match status" value="1"/>
</dbReference>
<protein>
    <submittedName>
        <fullName evidence="3">Ras-related protein Rab-14</fullName>
    </submittedName>
</protein>
<keyword evidence="1" id="KW-0067">ATP-binding</keyword>
<evidence type="ECO:0000256" key="1">
    <source>
        <dbReference type="PROSITE-ProRule" id="PRU10141"/>
    </source>
</evidence>
<dbReference type="SUPFAM" id="SSF56112">
    <property type="entry name" value="Protein kinase-like (PK-like)"/>
    <property type="match status" value="1"/>
</dbReference>
<dbReference type="Gene3D" id="3.40.50.300">
    <property type="entry name" value="P-loop containing nucleotide triphosphate hydrolases"/>
    <property type="match status" value="1"/>
</dbReference>
<dbReference type="AlphaFoldDB" id="A0AAD9VAP6"/>
<dbReference type="FunFam" id="3.40.50.300:FF:001447">
    <property type="entry name" value="Ras-related protein Rab-1B"/>
    <property type="match status" value="1"/>
</dbReference>
<dbReference type="Proteomes" id="UP001249851">
    <property type="component" value="Unassembled WGS sequence"/>
</dbReference>
<evidence type="ECO:0000313" key="4">
    <source>
        <dbReference type="Proteomes" id="UP001249851"/>
    </source>
</evidence>